<dbReference type="OMA" id="DHYYLAD"/>
<organism evidence="1 2">
    <name type="scientific">Penicillium roqueforti (strain FM164)</name>
    <dbReference type="NCBI Taxonomy" id="1365484"/>
    <lineage>
        <taxon>Eukaryota</taxon>
        <taxon>Fungi</taxon>
        <taxon>Dikarya</taxon>
        <taxon>Ascomycota</taxon>
        <taxon>Pezizomycotina</taxon>
        <taxon>Eurotiomycetes</taxon>
        <taxon>Eurotiomycetidae</taxon>
        <taxon>Eurotiales</taxon>
        <taxon>Aspergillaceae</taxon>
        <taxon>Penicillium</taxon>
    </lineage>
</organism>
<proteinExistence type="predicted"/>
<name>W6PVQ9_PENRF</name>
<dbReference type="OrthoDB" id="10364656at2759"/>
<evidence type="ECO:0000313" key="2">
    <source>
        <dbReference type="Proteomes" id="UP000030686"/>
    </source>
</evidence>
<sequence length="130" mass="14809">MGQSSSRYLNVYIVYTLCTPSGHPTRSALFVSEEGSSTGDHYYLADDAVWGYCYNRERVTYSTQHPKFKGTELVFTGTTRLRRYPKSWDSLLCNLPAERLSGKQMVAMSREKAEDLLCHEALTLLRINIS</sequence>
<dbReference type="EMBL" id="HG792015">
    <property type="protein sequence ID" value="CDM28303.1"/>
    <property type="molecule type" value="Genomic_DNA"/>
</dbReference>
<keyword evidence="2" id="KW-1185">Reference proteome</keyword>
<accession>W6PVQ9</accession>
<gene>
    <name evidence="1" type="ORF">PROQFM164_S01g002114</name>
</gene>
<dbReference type="Proteomes" id="UP000030686">
    <property type="component" value="Unassembled WGS sequence"/>
</dbReference>
<evidence type="ECO:0000313" key="1">
    <source>
        <dbReference type="EMBL" id="CDM28303.1"/>
    </source>
</evidence>
<dbReference type="AlphaFoldDB" id="W6PVQ9"/>
<protein>
    <submittedName>
        <fullName evidence="1">Genomic scaffold, ProqFM164S01</fullName>
    </submittedName>
</protein>
<reference evidence="1" key="1">
    <citation type="journal article" date="2014" name="Nat. Commun.">
        <title>Multiple recent horizontal transfers of a large genomic region in cheese making fungi.</title>
        <authorList>
            <person name="Cheeseman K."/>
            <person name="Ropars J."/>
            <person name="Renault P."/>
            <person name="Dupont J."/>
            <person name="Gouzy J."/>
            <person name="Branca A."/>
            <person name="Abraham A.L."/>
            <person name="Ceppi M."/>
            <person name="Conseiller E."/>
            <person name="Debuchy R."/>
            <person name="Malagnac F."/>
            <person name="Goarin A."/>
            <person name="Silar P."/>
            <person name="Lacoste S."/>
            <person name="Sallet E."/>
            <person name="Bensimon A."/>
            <person name="Giraud T."/>
            <person name="Brygoo Y."/>
        </authorList>
    </citation>
    <scope>NUCLEOTIDE SEQUENCE [LARGE SCALE GENOMIC DNA]</scope>
    <source>
        <strain evidence="1">FM164</strain>
    </source>
</reference>